<organism evidence="2 3">
    <name type="scientific">Streptomyces griseoviridis</name>
    <dbReference type="NCBI Taxonomy" id="45398"/>
    <lineage>
        <taxon>Bacteria</taxon>
        <taxon>Bacillati</taxon>
        <taxon>Actinomycetota</taxon>
        <taxon>Actinomycetes</taxon>
        <taxon>Kitasatosporales</taxon>
        <taxon>Streptomycetaceae</taxon>
        <taxon>Streptomyces</taxon>
    </lineage>
</organism>
<feature type="region of interest" description="Disordered" evidence="1">
    <location>
        <begin position="285"/>
        <end position="309"/>
    </location>
</feature>
<feature type="compositionally biased region" description="Basic and acidic residues" evidence="1">
    <location>
        <begin position="297"/>
        <end position="309"/>
    </location>
</feature>
<proteinExistence type="predicted"/>
<evidence type="ECO:0008006" key="4">
    <source>
        <dbReference type="Google" id="ProtNLM"/>
    </source>
</evidence>
<comment type="caution">
    <text evidence="2">The sequence shown here is derived from an EMBL/GenBank/DDBJ whole genome shotgun (WGS) entry which is preliminary data.</text>
</comment>
<dbReference type="Proteomes" id="UP001231675">
    <property type="component" value="Unassembled WGS sequence"/>
</dbReference>
<gene>
    <name evidence="2" type="ORF">J2S47_002907</name>
</gene>
<evidence type="ECO:0000256" key="1">
    <source>
        <dbReference type="SAM" id="MobiDB-lite"/>
    </source>
</evidence>
<dbReference type="RefSeq" id="WP_189414581.1">
    <property type="nucleotide sequence ID" value="NZ_BMSM01000003.1"/>
</dbReference>
<accession>A0ABT9LFC0</accession>
<dbReference type="EMBL" id="JAURUD010000001">
    <property type="protein sequence ID" value="MDP9682405.1"/>
    <property type="molecule type" value="Genomic_DNA"/>
</dbReference>
<evidence type="ECO:0000313" key="2">
    <source>
        <dbReference type="EMBL" id="MDP9682405.1"/>
    </source>
</evidence>
<name>A0ABT9LFC0_STRGD</name>
<reference evidence="2 3" key="1">
    <citation type="submission" date="2023-07" db="EMBL/GenBank/DDBJ databases">
        <title>Sequencing the genomes of 1000 actinobacteria strains.</title>
        <authorList>
            <person name="Klenk H.-P."/>
        </authorList>
    </citation>
    <scope>NUCLEOTIDE SEQUENCE [LARGE SCALE GENOMIC DNA]</scope>
    <source>
        <strain evidence="2 3">DSM 40229</strain>
    </source>
</reference>
<keyword evidence="3" id="KW-1185">Reference proteome</keyword>
<sequence>MSAPLVINLVDGSVWERRAVTGAGVALYALAGSCRCPEYLMASESELAAQGIAGSADVLPVPTGPEPSPDPVAAGRALDLLALMDDRAASAVSPVLAAVLDEAERLRTRLAGELAAPLAWARLLDAKSLDNFLCALGMAVDTDPQDGALSQAEEMIRSFRAAVPAGAEQERARTLHDHIVVRDAEIERLRARVAELDAAQGTFPPLWVADYDSAPLTLHLTREAARAACDDVAKVDAGGRCWDWRTEEDGTDRQFWSHPDDDRPTGYTGGAVWQIEVERPDAGADGLTRRFAPTQALRDDEPAEKAKRPVEWCTGCTTDHDPSECGYRPESGGAS</sequence>
<protein>
    <recommendedName>
        <fullName evidence="4">DUF222 domain-containing protein</fullName>
    </recommendedName>
</protein>
<evidence type="ECO:0000313" key="3">
    <source>
        <dbReference type="Proteomes" id="UP001231675"/>
    </source>
</evidence>
<dbReference type="GeneID" id="91551856"/>